<dbReference type="InParanoid" id="A0A165C0G0"/>
<keyword evidence="2" id="KW-1185">Reference proteome</keyword>
<name>A0A165C0G0_EXIGL</name>
<gene>
    <name evidence="1" type="ORF">EXIGLDRAFT_779547</name>
</gene>
<dbReference type="OrthoDB" id="2749115at2759"/>
<dbReference type="EMBL" id="KV426381">
    <property type="protein sequence ID" value="KZV81585.1"/>
    <property type="molecule type" value="Genomic_DNA"/>
</dbReference>
<evidence type="ECO:0000313" key="2">
    <source>
        <dbReference type="Proteomes" id="UP000077266"/>
    </source>
</evidence>
<dbReference type="Proteomes" id="UP000077266">
    <property type="component" value="Unassembled WGS sequence"/>
</dbReference>
<proteinExistence type="predicted"/>
<dbReference type="AlphaFoldDB" id="A0A165C0G0"/>
<organism evidence="1 2">
    <name type="scientific">Exidia glandulosa HHB12029</name>
    <dbReference type="NCBI Taxonomy" id="1314781"/>
    <lineage>
        <taxon>Eukaryota</taxon>
        <taxon>Fungi</taxon>
        <taxon>Dikarya</taxon>
        <taxon>Basidiomycota</taxon>
        <taxon>Agaricomycotina</taxon>
        <taxon>Agaricomycetes</taxon>
        <taxon>Auriculariales</taxon>
        <taxon>Exidiaceae</taxon>
        <taxon>Exidia</taxon>
    </lineage>
</organism>
<accession>A0A165C0G0</accession>
<evidence type="ECO:0000313" key="1">
    <source>
        <dbReference type="EMBL" id="KZV81585.1"/>
    </source>
</evidence>
<sequence length="98" mass="10957">IIRDSSNPALHITYEKQRNEWIGRVIPHSTGKDVARFAPLDKNRGGPPNQVVIPSSLTRYLYAVCVDASSHTLPIGANAHINYQSERHPWNVRDTPCA</sequence>
<protein>
    <submittedName>
        <fullName evidence="1">Uncharacterized protein</fullName>
    </submittedName>
</protein>
<reference evidence="1 2" key="1">
    <citation type="journal article" date="2016" name="Mol. Biol. Evol.">
        <title>Comparative Genomics of Early-Diverging Mushroom-Forming Fungi Provides Insights into the Origins of Lignocellulose Decay Capabilities.</title>
        <authorList>
            <person name="Nagy L.G."/>
            <person name="Riley R."/>
            <person name="Tritt A."/>
            <person name="Adam C."/>
            <person name="Daum C."/>
            <person name="Floudas D."/>
            <person name="Sun H."/>
            <person name="Yadav J.S."/>
            <person name="Pangilinan J."/>
            <person name="Larsson K.H."/>
            <person name="Matsuura K."/>
            <person name="Barry K."/>
            <person name="Labutti K."/>
            <person name="Kuo R."/>
            <person name="Ohm R.A."/>
            <person name="Bhattacharya S.S."/>
            <person name="Shirouzu T."/>
            <person name="Yoshinaga Y."/>
            <person name="Martin F.M."/>
            <person name="Grigoriev I.V."/>
            <person name="Hibbett D.S."/>
        </authorList>
    </citation>
    <scope>NUCLEOTIDE SEQUENCE [LARGE SCALE GENOMIC DNA]</scope>
    <source>
        <strain evidence="1 2">HHB12029</strain>
    </source>
</reference>
<feature type="non-terminal residue" evidence="1">
    <location>
        <position position="1"/>
    </location>
</feature>